<evidence type="ECO:0000259" key="4">
    <source>
        <dbReference type="Pfam" id="PF13456"/>
    </source>
</evidence>
<dbReference type="GO" id="GO:0006310">
    <property type="term" value="P:DNA recombination"/>
    <property type="evidence" value="ECO:0007669"/>
    <property type="project" value="UniProtKB-KW"/>
</dbReference>
<evidence type="ECO:0000259" key="3">
    <source>
        <dbReference type="Pfam" id="PF00078"/>
    </source>
</evidence>
<dbReference type="Pfam" id="PF17919">
    <property type="entry name" value="RT_RNaseH_2"/>
    <property type="match status" value="1"/>
</dbReference>
<evidence type="ECO:0000259" key="5">
    <source>
        <dbReference type="Pfam" id="PF17919"/>
    </source>
</evidence>
<dbReference type="InterPro" id="IPR043128">
    <property type="entry name" value="Rev_trsase/Diguanyl_cyclase"/>
</dbReference>
<dbReference type="InterPro" id="IPR021109">
    <property type="entry name" value="Peptidase_aspartic_dom_sf"/>
</dbReference>
<dbReference type="CDD" id="cd00303">
    <property type="entry name" value="retropepsin_like"/>
    <property type="match status" value="1"/>
</dbReference>
<dbReference type="Gene3D" id="2.40.70.10">
    <property type="entry name" value="Acid Proteases"/>
    <property type="match status" value="1"/>
</dbReference>
<dbReference type="CDD" id="cd01647">
    <property type="entry name" value="RT_LTR"/>
    <property type="match status" value="1"/>
</dbReference>
<dbReference type="SUPFAM" id="SSF53098">
    <property type="entry name" value="Ribonuclease H-like"/>
    <property type="match status" value="1"/>
</dbReference>
<feature type="compositionally biased region" description="Basic and acidic residues" evidence="2">
    <location>
        <begin position="236"/>
        <end position="247"/>
    </location>
</feature>
<feature type="domain" description="Reverse transcriptase" evidence="3">
    <location>
        <begin position="309"/>
        <end position="462"/>
    </location>
</feature>
<dbReference type="InterPro" id="IPR043502">
    <property type="entry name" value="DNA/RNA_pol_sf"/>
</dbReference>
<feature type="domain" description="RNase H type-1" evidence="4">
    <location>
        <begin position="665"/>
        <end position="755"/>
    </location>
</feature>
<dbReference type="Gene3D" id="3.30.70.270">
    <property type="match status" value="2"/>
</dbReference>
<dbReference type="AlphaFoldDB" id="A0AAW2WX72"/>
<protein>
    <recommendedName>
        <fullName evidence="7">RNase H type-1 domain-containing protein</fullName>
    </recommendedName>
</protein>
<dbReference type="SUPFAM" id="SSF56672">
    <property type="entry name" value="DNA/RNA polymerases"/>
    <property type="match status" value="1"/>
</dbReference>
<dbReference type="InterPro" id="IPR041577">
    <property type="entry name" value="RT_RNaseH_2"/>
</dbReference>
<sequence>MPRTSTMEKAEVNDPPRKGVIRMIAGGPASRDSQWARKTQVREAYGTTMKEIMDVEPGNDAPLIQFDQEEQNGPGIPDNDALVITALLANYEIERVFIDSGSSADILFGEAYDQMQLGDVPLKAVDTSLYGFAGEVVHPRGMISLPLTLGTSPLRQTCLLKFLVVDIPSAYNVILGRPTLNAFRAIISIYHMKIKFPVVGGVGEAQADILQTRKCYVEAIKRGKKRVLEEASGEENPSKRGKDPILRPELKEETPIAVQPVEELLTVELIEGDPDKITKVGSKMKEDVRGQVINFLQKNKDIFASTPQDLEGIDTGVITHHLNLDPTIRPIKIDQLVDSTSGCELLSMMDESQGYHQIMLALEDHKRVSFITSDGTFCYVAMPFGLKNVGTTCQRLVDKIFQPQLGRNMEVYVDDMLVKSKKAHHHMKDLNETFAVLRKYRLKLNPGKCAFGVSGGHFLGFMVTQRGRIAALSRFISKSAEKGLLFFKTLRMVKNFEWTKECQQAFEDLKTYLAKLPSLVKPVPGDTLYFYVASTPQAVSSVLVREEEGNQTPIYYVSKVLNGAESRYPPIEKMVLALVITARKLRPYFLSYPVVVRTNTPLKQVLGKPKISGRFIKWAIELSEYNISYLPRTTIKAQALADFVSKMTGTTQEEVSEERPWLLHVDGSFTVQGSATCIVLTNPQGDNMEFAIKFKFKASNNEAEYEALVLGVRMAQDAGALHLLAYSDFQLIVKQVNGEYEAKEESMVQYLRQIES</sequence>
<dbReference type="EMBL" id="JACGWN010000006">
    <property type="protein sequence ID" value="KAL0446075.1"/>
    <property type="molecule type" value="Genomic_DNA"/>
</dbReference>
<gene>
    <name evidence="6" type="ORF">Slati_1735400</name>
</gene>
<proteinExistence type="predicted"/>
<dbReference type="InterPro" id="IPR002156">
    <property type="entry name" value="RNaseH_domain"/>
</dbReference>
<dbReference type="Pfam" id="PF00078">
    <property type="entry name" value="RVT_1"/>
    <property type="match status" value="1"/>
</dbReference>
<evidence type="ECO:0000256" key="2">
    <source>
        <dbReference type="SAM" id="MobiDB-lite"/>
    </source>
</evidence>
<reference evidence="6" key="1">
    <citation type="submission" date="2020-06" db="EMBL/GenBank/DDBJ databases">
        <authorList>
            <person name="Li T."/>
            <person name="Hu X."/>
            <person name="Zhang T."/>
            <person name="Song X."/>
            <person name="Zhang H."/>
            <person name="Dai N."/>
            <person name="Sheng W."/>
            <person name="Hou X."/>
            <person name="Wei L."/>
        </authorList>
    </citation>
    <scope>NUCLEOTIDE SEQUENCE</scope>
    <source>
        <strain evidence="6">KEN1</strain>
        <tissue evidence="6">Leaf</tissue>
    </source>
</reference>
<dbReference type="InterPro" id="IPR000477">
    <property type="entry name" value="RT_dom"/>
</dbReference>
<dbReference type="CDD" id="cd09279">
    <property type="entry name" value="RNase_HI_like"/>
    <property type="match status" value="1"/>
</dbReference>
<evidence type="ECO:0008006" key="7">
    <source>
        <dbReference type="Google" id="ProtNLM"/>
    </source>
</evidence>
<evidence type="ECO:0000313" key="6">
    <source>
        <dbReference type="EMBL" id="KAL0446075.1"/>
    </source>
</evidence>
<name>A0AAW2WX72_9LAMI</name>
<dbReference type="Gene3D" id="3.10.10.10">
    <property type="entry name" value="HIV Type 1 Reverse Transcriptase, subunit A, domain 1"/>
    <property type="match status" value="1"/>
</dbReference>
<dbReference type="GO" id="GO:0004523">
    <property type="term" value="F:RNA-DNA hybrid ribonuclease activity"/>
    <property type="evidence" value="ECO:0007669"/>
    <property type="project" value="InterPro"/>
</dbReference>
<organism evidence="6">
    <name type="scientific">Sesamum latifolium</name>
    <dbReference type="NCBI Taxonomy" id="2727402"/>
    <lineage>
        <taxon>Eukaryota</taxon>
        <taxon>Viridiplantae</taxon>
        <taxon>Streptophyta</taxon>
        <taxon>Embryophyta</taxon>
        <taxon>Tracheophyta</taxon>
        <taxon>Spermatophyta</taxon>
        <taxon>Magnoliopsida</taxon>
        <taxon>eudicotyledons</taxon>
        <taxon>Gunneridae</taxon>
        <taxon>Pentapetalae</taxon>
        <taxon>asterids</taxon>
        <taxon>lamiids</taxon>
        <taxon>Lamiales</taxon>
        <taxon>Pedaliaceae</taxon>
        <taxon>Sesamum</taxon>
    </lineage>
</organism>
<dbReference type="InterPro" id="IPR012337">
    <property type="entry name" value="RNaseH-like_sf"/>
</dbReference>
<dbReference type="Gene3D" id="3.30.420.10">
    <property type="entry name" value="Ribonuclease H-like superfamily/Ribonuclease H"/>
    <property type="match status" value="1"/>
</dbReference>
<dbReference type="PANTHER" id="PTHR48475:SF2">
    <property type="entry name" value="RIBONUCLEASE H"/>
    <property type="match status" value="1"/>
</dbReference>
<dbReference type="Pfam" id="PF13456">
    <property type="entry name" value="RVT_3"/>
    <property type="match status" value="1"/>
</dbReference>
<keyword evidence="1" id="KW-0233">DNA recombination</keyword>
<feature type="domain" description="Reverse transcriptase/retrotransposon-derived protein RNase H-like" evidence="5">
    <location>
        <begin position="498"/>
        <end position="596"/>
    </location>
</feature>
<dbReference type="Gene3D" id="3.10.20.370">
    <property type="match status" value="1"/>
</dbReference>
<dbReference type="GO" id="GO:0003676">
    <property type="term" value="F:nucleic acid binding"/>
    <property type="evidence" value="ECO:0007669"/>
    <property type="project" value="InterPro"/>
</dbReference>
<dbReference type="PANTHER" id="PTHR48475">
    <property type="entry name" value="RIBONUCLEASE H"/>
    <property type="match status" value="1"/>
</dbReference>
<accession>A0AAW2WX72</accession>
<comment type="caution">
    <text evidence="6">The sequence shown here is derived from an EMBL/GenBank/DDBJ whole genome shotgun (WGS) entry which is preliminary data.</text>
</comment>
<feature type="region of interest" description="Disordered" evidence="2">
    <location>
        <begin position="228"/>
        <end position="247"/>
    </location>
</feature>
<reference evidence="6" key="2">
    <citation type="journal article" date="2024" name="Plant">
        <title>Genomic evolution and insights into agronomic trait innovations of Sesamum species.</title>
        <authorList>
            <person name="Miao H."/>
            <person name="Wang L."/>
            <person name="Qu L."/>
            <person name="Liu H."/>
            <person name="Sun Y."/>
            <person name="Le M."/>
            <person name="Wang Q."/>
            <person name="Wei S."/>
            <person name="Zheng Y."/>
            <person name="Lin W."/>
            <person name="Duan Y."/>
            <person name="Cao H."/>
            <person name="Xiong S."/>
            <person name="Wang X."/>
            <person name="Wei L."/>
            <person name="Li C."/>
            <person name="Ma Q."/>
            <person name="Ju M."/>
            <person name="Zhao R."/>
            <person name="Li G."/>
            <person name="Mu C."/>
            <person name="Tian Q."/>
            <person name="Mei H."/>
            <person name="Zhang T."/>
            <person name="Gao T."/>
            <person name="Zhang H."/>
        </authorList>
    </citation>
    <scope>NUCLEOTIDE SEQUENCE</scope>
    <source>
        <strain evidence="6">KEN1</strain>
    </source>
</reference>
<evidence type="ECO:0000256" key="1">
    <source>
        <dbReference type="ARBA" id="ARBA00023172"/>
    </source>
</evidence>
<dbReference type="InterPro" id="IPR036397">
    <property type="entry name" value="RNaseH_sf"/>
</dbReference>